<name>A0ABP2GKY8_ACIRA</name>
<dbReference type="Proteomes" id="UP000018419">
    <property type="component" value="Unassembled WGS sequence"/>
</dbReference>
<protein>
    <submittedName>
        <fullName evidence="1">Uncharacterized protein</fullName>
    </submittedName>
</protein>
<gene>
    <name evidence="1" type="ORF">ACIRA0001_1927</name>
</gene>
<proteinExistence type="predicted"/>
<reference evidence="1 2" key="1">
    <citation type="submission" date="2009-07" db="EMBL/GenBank/DDBJ databases">
        <authorList>
            <person name="Madupu R."/>
            <person name="Durkin A.S."/>
            <person name="Torralba M."/>
            <person name="Methe B."/>
            <person name="Sutton G.G."/>
            <person name="Strausberg R.L."/>
            <person name="Nelson K.E."/>
        </authorList>
    </citation>
    <scope>NUCLEOTIDE SEQUENCE [LARGE SCALE GENOMIC DNA]</scope>
    <source>
        <strain evidence="1 2">SK82</strain>
    </source>
</reference>
<accession>A0ABP2GKY8</accession>
<sequence>MAIAGESVVMAYKMLEINNKETQATALVFIPEGTPPAKE</sequence>
<evidence type="ECO:0000313" key="1">
    <source>
        <dbReference type="EMBL" id="EET82405.1"/>
    </source>
</evidence>
<comment type="caution">
    <text evidence="1">The sequence shown here is derived from an EMBL/GenBank/DDBJ whole genome shotgun (WGS) entry which is preliminary data.</text>
</comment>
<evidence type="ECO:0000313" key="2">
    <source>
        <dbReference type="Proteomes" id="UP000018419"/>
    </source>
</evidence>
<keyword evidence="2" id="KW-1185">Reference proteome</keyword>
<organism evidence="1 2">
    <name type="scientific">Acinetobacter radioresistens SK82</name>
    <dbReference type="NCBI Taxonomy" id="596318"/>
    <lineage>
        <taxon>Bacteria</taxon>
        <taxon>Pseudomonadati</taxon>
        <taxon>Pseudomonadota</taxon>
        <taxon>Gammaproteobacteria</taxon>
        <taxon>Moraxellales</taxon>
        <taxon>Moraxellaceae</taxon>
        <taxon>Acinetobacter</taxon>
    </lineage>
</organism>
<dbReference type="EMBL" id="ACVR01000039">
    <property type="protein sequence ID" value="EET82405.1"/>
    <property type="molecule type" value="Genomic_DNA"/>
</dbReference>